<evidence type="ECO:0000313" key="4">
    <source>
        <dbReference type="Proteomes" id="UP000196475"/>
    </source>
</evidence>
<feature type="transmembrane region" description="Helical" evidence="1">
    <location>
        <begin position="392"/>
        <end position="425"/>
    </location>
</feature>
<dbReference type="AlphaFoldDB" id="A0A1Y3Q0I6"/>
<keyword evidence="1" id="KW-0812">Transmembrane</keyword>
<dbReference type="PANTHER" id="PTHR34473">
    <property type="entry name" value="UPF0699 TRANSMEMBRANE PROTEIN YDBS"/>
    <property type="match status" value="1"/>
</dbReference>
<evidence type="ECO:0000313" key="3">
    <source>
        <dbReference type="EMBL" id="OUM90908.1"/>
    </source>
</evidence>
<proteinExistence type="predicted"/>
<evidence type="ECO:0000256" key="1">
    <source>
        <dbReference type="SAM" id="Phobius"/>
    </source>
</evidence>
<gene>
    <name evidence="3" type="ORF">BAA01_00310</name>
</gene>
<sequence length="512" mass="57503">MTSEVYRLHPVALLMFTIQWLRSILSSVALPAGVWVVNEISKHGFSGRLAWVALGVLVSVGISVLWGILSWWRYTYRIEDGELRIEHGVIFRKKRYIPIERIQTIDMEEGILHRLFRVVRLRVDTAGGLGAEAEARLHAVRREEAERIRELLLRRRQAPAMAPVVNDGDGGDGPIRDVSVPSSLEGAAKPGPVEGEEVRYARRISLKELAIFSATSGRIGIVASVIAGAVSLFGESFEFIFQYLDVLIGQRSVLEWVIILIPSIILLSWMLTAIATMFVYGNFTVSRTEGHIFIEKGWLERKRLTIPLTRVQAVTLVEGWLRQPFGYYTIGVETAGYGGDDGTETLLFPLLHRNELAGFLAAVIPEFADGWAKAQVHPLPLRARRRYVLRKLGWVIVPVVLLPLVLFPWGLLALVLVPLALFWGWLCHRDAGWALIDGEMCVLRSRLVARKTALVTRRRVQLASLRQSPFQRRKRLVTFGVSVASGAAFRVVDLEEAGGERLYAWVKPRAVR</sequence>
<feature type="transmembrane region" description="Helical" evidence="1">
    <location>
        <begin position="253"/>
        <end position="280"/>
    </location>
</feature>
<accession>A0A1Y3Q0I6</accession>
<reference evidence="4" key="1">
    <citation type="submission" date="2016-06" db="EMBL/GenBank/DDBJ databases">
        <authorList>
            <person name="Nascimento L."/>
            <person name="Pereira R.V."/>
            <person name="Martins L.F."/>
            <person name="Quaggio R.B."/>
            <person name="Silva A.M."/>
            <person name="Setubal J.C."/>
        </authorList>
    </citation>
    <scope>NUCLEOTIDE SEQUENCE [LARGE SCALE GENOMIC DNA]</scope>
</reference>
<name>A0A1Y3Q0I6_9BACI</name>
<dbReference type="PANTHER" id="PTHR34473:SF2">
    <property type="entry name" value="UPF0699 TRANSMEMBRANE PROTEIN YDBT"/>
    <property type="match status" value="1"/>
</dbReference>
<organism evidence="3 4">
    <name type="scientific">Bacillus thermozeamaize</name>
    <dbReference type="NCBI Taxonomy" id="230954"/>
    <lineage>
        <taxon>Bacteria</taxon>
        <taxon>Bacillati</taxon>
        <taxon>Bacillota</taxon>
        <taxon>Bacilli</taxon>
        <taxon>Bacillales</taxon>
        <taxon>Bacillaceae</taxon>
        <taxon>Bacillus</taxon>
    </lineage>
</organism>
<feature type="domain" description="YdbS-like PH" evidence="2">
    <location>
        <begin position="282"/>
        <end position="354"/>
    </location>
</feature>
<dbReference type="EMBL" id="LZRT01000009">
    <property type="protein sequence ID" value="OUM90908.1"/>
    <property type="molecule type" value="Genomic_DNA"/>
</dbReference>
<dbReference type="Pfam" id="PF03703">
    <property type="entry name" value="bPH_2"/>
    <property type="match status" value="3"/>
</dbReference>
<feature type="transmembrane region" description="Helical" evidence="1">
    <location>
        <begin position="49"/>
        <end position="69"/>
    </location>
</feature>
<dbReference type="Proteomes" id="UP000196475">
    <property type="component" value="Unassembled WGS sequence"/>
</dbReference>
<keyword evidence="1" id="KW-1133">Transmembrane helix</keyword>
<evidence type="ECO:0000259" key="2">
    <source>
        <dbReference type="Pfam" id="PF03703"/>
    </source>
</evidence>
<feature type="domain" description="YdbS-like PH" evidence="2">
    <location>
        <begin position="437"/>
        <end position="505"/>
    </location>
</feature>
<feature type="transmembrane region" description="Helical" evidence="1">
    <location>
        <begin position="209"/>
        <end position="233"/>
    </location>
</feature>
<feature type="domain" description="YdbS-like PH" evidence="2">
    <location>
        <begin position="71"/>
        <end position="151"/>
    </location>
</feature>
<dbReference type="InterPro" id="IPR005182">
    <property type="entry name" value="YdbS-like_PH"/>
</dbReference>
<protein>
    <recommendedName>
        <fullName evidence="2">YdbS-like PH domain-containing protein</fullName>
    </recommendedName>
</protein>
<dbReference type="InterPro" id="IPR014529">
    <property type="entry name" value="UCP026631"/>
</dbReference>
<comment type="caution">
    <text evidence="3">The sequence shown here is derived from an EMBL/GenBank/DDBJ whole genome shotgun (WGS) entry which is preliminary data.</text>
</comment>
<keyword evidence="1" id="KW-0472">Membrane</keyword>
<dbReference type="PIRSF" id="PIRSF026631">
    <property type="entry name" value="UCP026631"/>
    <property type="match status" value="1"/>
</dbReference>
<feature type="transmembrane region" description="Helical" evidence="1">
    <location>
        <begin position="12"/>
        <end position="37"/>
    </location>
</feature>